<evidence type="ECO:0000313" key="2">
    <source>
        <dbReference type="Proteomes" id="UP001151760"/>
    </source>
</evidence>
<evidence type="ECO:0000313" key="1">
    <source>
        <dbReference type="EMBL" id="GJU08279.1"/>
    </source>
</evidence>
<gene>
    <name evidence="1" type="ORF">Tco_1124709</name>
</gene>
<protein>
    <submittedName>
        <fullName evidence="1">Uncharacterized protein</fullName>
    </submittedName>
</protein>
<name>A0ABQ5JAX4_9ASTR</name>
<organism evidence="1 2">
    <name type="scientific">Tanacetum coccineum</name>
    <dbReference type="NCBI Taxonomy" id="301880"/>
    <lineage>
        <taxon>Eukaryota</taxon>
        <taxon>Viridiplantae</taxon>
        <taxon>Streptophyta</taxon>
        <taxon>Embryophyta</taxon>
        <taxon>Tracheophyta</taxon>
        <taxon>Spermatophyta</taxon>
        <taxon>Magnoliopsida</taxon>
        <taxon>eudicotyledons</taxon>
        <taxon>Gunneridae</taxon>
        <taxon>Pentapetalae</taxon>
        <taxon>asterids</taxon>
        <taxon>campanulids</taxon>
        <taxon>Asterales</taxon>
        <taxon>Asteraceae</taxon>
        <taxon>Asteroideae</taxon>
        <taxon>Anthemideae</taxon>
        <taxon>Anthemidinae</taxon>
        <taxon>Tanacetum</taxon>
    </lineage>
</organism>
<accession>A0ABQ5JAX4</accession>
<dbReference type="Proteomes" id="UP001151760">
    <property type="component" value="Unassembled WGS sequence"/>
</dbReference>
<reference evidence="1" key="2">
    <citation type="submission" date="2022-01" db="EMBL/GenBank/DDBJ databases">
        <authorList>
            <person name="Yamashiro T."/>
            <person name="Shiraishi A."/>
            <person name="Satake H."/>
            <person name="Nakayama K."/>
        </authorList>
    </citation>
    <scope>NUCLEOTIDE SEQUENCE</scope>
</reference>
<keyword evidence="2" id="KW-1185">Reference proteome</keyword>
<proteinExistence type="predicted"/>
<comment type="caution">
    <text evidence="1">The sequence shown here is derived from an EMBL/GenBank/DDBJ whole genome shotgun (WGS) entry which is preliminary data.</text>
</comment>
<reference evidence="1" key="1">
    <citation type="journal article" date="2022" name="Int. J. Mol. Sci.">
        <title>Draft Genome of Tanacetum Coccineum: Genomic Comparison of Closely Related Tanacetum-Family Plants.</title>
        <authorList>
            <person name="Yamashiro T."/>
            <person name="Shiraishi A."/>
            <person name="Nakayama K."/>
            <person name="Satake H."/>
        </authorList>
    </citation>
    <scope>NUCLEOTIDE SEQUENCE</scope>
</reference>
<dbReference type="EMBL" id="BQNB010021616">
    <property type="protein sequence ID" value="GJU08279.1"/>
    <property type="molecule type" value="Genomic_DNA"/>
</dbReference>
<sequence length="117" mass="14039">MLSRLLQAFLTWFQRRRLKRLHMRYSMGRLLNLYLKETIGYYLYYPEENKVFDNRNGEFLDSNYLLQEVSGNDIILEEVQEPKTKQPFMNFIILRAPELVVKEVDYANVVEEAPAEN</sequence>